<evidence type="ECO:0000256" key="5">
    <source>
        <dbReference type="PROSITE-ProRule" id="PRU10141"/>
    </source>
</evidence>
<evidence type="ECO:0000256" key="4">
    <source>
        <dbReference type="ARBA" id="ARBA00022840"/>
    </source>
</evidence>
<dbReference type="PROSITE" id="PS00108">
    <property type="entry name" value="PROTEIN_KINASE_ST"/>
    <property type="match status" value="1"/>
</dbReference>
<dbReference type="Gene3D" id="1.10.510.10">
    <property type="entry name" value="Transferase(Phosphotransferase) domain 1"/>
    <property type="match status" value="1"/>
</dbReference>
<keyword evidence="8" id="KW-1185">Reference proteome</keyword>
<dbReference type="InterPro" id="IPR011009">
    <property type="entry name" value="Kinase-like_dom_sf"/>
</dbReference>
<organism evidence="7 8">
    <name type="scientific">Tahibacter harae</name>
    <dbReference type="NCBI Taxonomy" id="2963937"/>
    <lineage>
        <taxon>Bacteria</taxon>
        <taxon>Pseudomonadati</taxon>
        <taxon>Pseudomonadota</taxon>
        <taxon>Gammaproteobacteria</taxon>
        <taxon>Lysobacterales</taxon>
        <taxon>Rhodanobacteraceae</taxon>
        <taxon>Tahibacter</taxon>
    </lineage>
</organism>
<dbReference type="Pfam" id="PF13424">
    <property type="entry name" value="TPR_12"/>
    <property type="match status" value="2"/>
</dbReference>
<sequence>MPSADNWPQVEALFDAAWELPAPQRRDWVLAQEAAAAVREAVLRLLDAAEHSDGFLGTVDPAAGAAVPETPLPAGERAGAWRIVRPLGQGGMGDVYEVERADGHFAQRAALKRIAPARNPDAVRFHIERATLARLEHPGIARLIDGGLLGDGRPFMVMELVEGLPADIWCEQQHADAAARVQLLLQVCDALAYAHGKLVVHRDLKPSNILVDAHGRARLIDFGVAYLADEAAPAQDRAPLSPAYAAPEQIAGAPVTTATDVYGAAAVLYHLLAGRPLRQSAGLPGLAAALDALDTPPARLAGLSAHSPCNSAGRALHTDLAAILARALAVDPVARYPTVEALRDDLQRALQRGIVAARRDEPGHRLYRTLWRLKWPVAAAAAVAASLVLGLGLALRYASQAAHERDQARIEQARLEAVQQSVFHMFRSAGEMKGGSATASDVLESAARRIGEEFARDPAQAAPVLHALGELYFLITDYEAAQPLLQRLAGADPGVVDPALIAAARYDLAQVLYRRGDAEGARPLLAQAQQFWSIDPARWESRTVDSRLLQAQLLRSAGEHAAAAGLLQAALARRVELSGPHHRETGVFHNNLGVARFASGQTEAARTSFRAAREVWQAAGLAQSPDALNTLNNWGSLELAAGDPAAAEPLLREAVALRRRFYGPSAATAALLNNYGKLLLQQSRASAALPVLQDAAAMGAQFAGHGSLHHVAALAAAAEAQLDLGHREAGASDAAIALEAALATLGPDHIGTALASLAMARLRLEQQQPRAAAVLLDTVERIAAAAGPSGARLLSQAAALRARLPAPAVRPAPDKATPAP</sequence>
<reference evidence="7" key="1">
    <citation type="submission" date="2022-07" db="EMBL/GenBank/DDBJ databases">
        <title>Tahibacter sp., a new gammaproteobacterium isolated from the silt sample collected at pig farm.</title>
        <authorList>
            <person name="Chen H."/>
        </authorList>
    </citation>
    <scope>NUCLEOTIDE SEQUENCE</scope>
    <source>
        <strain evidence="7">P2K</strain>
    </source>
</reference>
<dbReference type="InterPro" id="IPR019734">
    <property type="entry name" value="TPR_rpt"/>
</dbReference>
<dbReference type="SMART" id="SM00028">
    <property type="entry name" value="TPR"/>
    <property type="match status" value="5"/>
</dbReference>
<evidence type="ECO:0000256" key="2">
    <source>
        <dbReference type="ARBA" id="ARBA00022741"/>
    </source>
</evidence>
<proteinExistence type="predicted"/>
<evidence type="ECO:0000256" key="3">
    <source>
        <dbReference type="ARBA" id="ARBA00022777"/>
    </source>
</evidence>
<dbReference type="PANTHER" id="PTHR43289:SF34">
    <property type="entry name" value="SERINE_THREONINE-PROTEIN KINASE YBDM-RELATED"/>
    <property type="match status" value="1"/>
</dbReference>
<dbReference type="EMBL" id="JANFQO010000003">
    <property type="protein sequence ID" value="MCQ4163910.1"/>
    <property type="molecule type" value="Genomic_DNA"/>
</dbReference>
<dbReference type="Gene3D" id="3.30.200.20">
    <property type="entry name" value="Phosphorylase Kinase, domain 1"/>
    <property type="match status" value="1"/>
</dbReference>
<keyword evidence="3 7" id="KW-0418">Kinase</keyword>
<dbReference type="InterPro" id="IPR011990">
    <property type="entry name" value="TPR-like_helical_dom_sf"/>
</dbReference>
<dbReference type="RefSeq" id="WP_255911602.1">
    <property type="nucleotide sequence ID" value="NZ_JANFQO010000003.1"/>
</dbReference>
<name>A0ABT1QNS8_9GAMM</name>
<keyword evidence="2 5" id="KW-0547">Nucleotide-binding</keyword>
<dbReference type="SUPFAM" id="SSF56112">
    <property type="entry name" value="Protein kinase-like (PK-like)"/>
    <property type="match status" value="1"/>
</dbReference>
<dbReference type="Gene3D" id="1.25.40.10">
    <property type="entry name" value="Tetratricopeptide repeat domain"/>
    <property type="match status" value="2"/>
</dbReference>
<dbReference type="PANTHER" id="PTHR43289">
    <property type="entry name" value="MITOGEN-ACTIVATED PROTEIN KINASE KINASE KINASE 20-RELATED"/>
    <property type="match status" value="1"/>
</dbReference>
<dbReference type="InterPro" id="IPR008271">
    <property type="entry name" value="Ser/Thr_kinase_AS"/>
</dbReference>
<dbReference type="InterPro" id="IPR017441">
    <property type="entry name" value="Protein_kinase_ATP_BS"/>
</dbReference>
<comment type="caution">
    <text evidence="7">The sequence shown here is derived from an EMBL/GenBank/DDBJ whole genome shotgun (WGS) entry which is preliminary data.</text>
</comment>
<dbReference type="InterPro" id="IPR000719">
    <property type="entry name" value="Prot_kinase_dom"/>
</dbReference>
<dbReference type="Pfam" id="PF00069">
    <property type="entry name" value="Pkinase"/>
    <property type="match status" value="1"/>
</dbReference>
<dbReference type="SMART" id="SM00220">
    <property type="entry name" value="S_TKc"/>
    <property type="match status" value="1"/>
</dbReference>
<gene>
    <name evidence="7" type="ORF">NM961_04220</name>
</gene>
<keyword evidence="4 5" id="KW-0067">ATP-binding</keyword>
<evidence type="ECO:0000259" key="6">
    <source>
        <dbReference type="PROSITE" id="PS50011"/>
    </source>
</evidence>
<dbReference type="SUPFAM" id="SSF48452">
    <property type="entry name" value="TPR-like"/>
    <property type="match status" value="2"/>
</dbReference>
<keyword evidence="1" id="KW-0808">Transferase</keyword>
<feature type="domain" description="Protein kinase" evidence="6">
    <location>
        <begin position="81"/>
        <end position="350"/>
    </location>
</feature>
<dbReference type="PROSITE" id="PS50011">
    <property type="entry name" value="PROTEIN_KINASE_DOM"/>
    <property type="match status" value="1"/>
</dbReference>
<evidence type="ECO:0000313" key="8">
    <source>
        <dbReference type="Proteomes" id="UP001165498"/>
    </source>
</evidence>
<dbReference type="PROSITE" id="PS00107">
    <property type="entry name" value="PROTEIN_KINASE_ATP"/>
    <property type="match status" value="1"/>
</dbReference>
<dbReference type="Proteomes" id="UP001165498">
    <property type="component" value="Unassembled WGS sequence"/>
</dbReference>
<dbReference type="CDD" id="cd14014">
    <property type="entry name" value="STKc_PknB_like"/>
    <property type="match status" value="1"/>
</dbReference>
<dbReference type="GO" id="GO:0016301">
    <property type="term" value="F:kinase activity"/>
    <property type="evidence" value="ECO:0007669"/>
    <property type="project" value="UniProtKB-KW"/>
</dbReference>
<evidence type="ECO:0000256" key="1">
    <source>
        <dbReference type="ARBA" id="ARBA00022679"/>
    </source>
</evidence>
<feature type="binding site" evidence="5">
    <location>
        <position position="112"/>
    </location>
    <ligand>
        <name>ATP</name>
        <dbReference type="ChEBI" id="CHEBI:30616"/>
    </ligand>
</feature>
<protein>
    <submittedName>
        <fullName evidence="7">Serine/threonine-protein kinase</fullName>
    </submittedName>
</protein>
<evidence type="ECO:0000313" key="7">
    <source>
        <dbReference type="EMBL" id="MCQ4163910.1"/>
    </source>
</evidence>
<accession>A0ABT1QNS8</accession>